<sequence length="162" mass="18742">MDDPVGQEELQRVQQQNKQEVSAVIDNNIQILQYLSRWHWRVNTPHLPHCNSLFSAVFKLVLDARNGLAPMPGLTQYLLTNLPKPWPEAKPLSSQSELTKDFQDKREILEDIFVASKRLITATLNFDNNCYFTWLSLAKSSNSILTEITTYMYDNKNEKQAE</sequence>
<keyword evidence="1" id="KW-1185">Reference proteome</keyword>
<dbReference type="Proteomes" id="UP000095281">
    <property type="component" value="Unplaced"/>
</dbReference>
<evidence type="ECO:0000313" key="1">
    <source>
        <dbReference type="Proteomes" id="UP000095281"/>
    </source>
</evidence>
<reference evidence="2" key="1">
    <citation type="submission" date="2016-11" db="UniProtKB">
        <authorList>
            <consortium name="WormBaseParasite"/>
        </authorList>
    </citation>
    <scope>IDENTIFICATION</scope>
</reference>
<accession>A0A1I8B4P0</accession>
<dbReference type="AlphaFoldDB" id="A0A1I8B4P0"/>
<organism evidence="1 2">
    <name type="scientific">Meloidogyne hapla</name>
    <name type="common">Root-knot nematode worm</name>
    <dbReference type="NCBI Taxonomy" id="6305"/>
    <lineage>
        <taxon>Eukaryota</taxon>
        <taxon>Metazoa</taxon>
        <taxon>Ecdysozoa</taxon>
        <taxon>Nematoda</taxon>
        <taxon>Chromadorea</taxon>
        <taxon>Rhabditida</taxon>
        <taxon>Tylenchina</taxon>
        <taxon>Tylenchomorpha</taxon>
        <taxon>Tylenchoidea</taxon>
        <taxon>Meloidogynidae</taxon>
        <taxon>Meloidogyninae</taxon>
        <taxon>Meloidogyne</taxon>
    </lineage>
</organism>
<dbReference type="WBParaSite" id="MhA1_Contig1415.frz3.gene7">
    <property type="protein sequence ID" value="MhA1_Contig1415.frz3.gene7"/>
    <property type="gene ID" value="MhA1_Contig1415.frz3.gene7"/>
</dbReference>
<name>A0A1I8B4P0_MELHA</name>
<protein>
    <submittedName>
        <fullName evidence="2">DZF domain-containing protein</fullName>
    </submittedName>
</protein>
<proteinExistence type="predicted"/>
<evidence type="ECO:0000313" key="2">
    <source>
        <dbReference type="WBParaSite" id="MhA1_Contig1415.frz3.gene7"/>
    </source>
</evidence>